<gene>
    <name evidence="2" type="ORF">KDK_53110</name>
</gene>
<dbReference type="RefSeq" id="WP_126553224.1">
    <property type="nucleotide sequence ID" value="NZ_BIFS01000001.1"/>
</dbReference>
<evidence type="ECO:0000313" key="3">
    <source>
        <dbReference type="Proteomes" id="UP000287188"/>
    </source>
</evidence>
<sequence>MNKSVLPAGSLSFIPYVIKPDFVSGPENEKLRYAAELGRLVVPEKRSDPASNTIELAFIRLKSTAKQPGPPLVFLAGGPGIPGTDGTRYEGFVPWLAALREVGDVIMLDQRGTGLSLPRLDCLERWDLPLDQPGSRAELLRIGRERCRAAAAFWQEQGVDLSGYTTVESADDVEDLRRALGVERINLYGASYGSHLALATIKRHGAHISRAIIALVEGLDHTIKLPGNVQRHLELLNQLVQQDPRLNTRIPDLLTLMQSVLDRLEAQPVTVEVLNQQTDEPVKVCVGKFDLQLITAQGIGTRDFISQLPARYYTMSQGDFSWLAGEVLLSRQAWLDSAMSFVMDCASGLSEERAARIRQEAPNTLLEDCIDLPWPDIADAWGNPDLGPAFRAPFQSEVPALFISGTLDGRTPISNAEEVCAGFANGQHLIVNGGTHSTPQLIHVPGVTRSMIEFLQGQPITTLTASTPFAFAPLP</sequence>
<dbReference type="Pfam" id="PF00561">
    <property type="entry name" value="Abhydrolase_1"/>
    <property type="match status" value="1"/>
</dbReference>
<keyword evidence="2" id="KW-0378">Hydrolase</keyword>
<dbReference type="InterPro" id="IPR000073">
    <property type="entry name" value="AB_hydrolase_1"/>
</dbReference>
<keyword evidence="3" id="KW-1185">Reference proteome</keyword>
<dbReference type="Gene3D" id="3.40.50.1820">
    <property type="entry name" value="alpha/beta hydrolase"/>
    <property type="match status" value="1"/>
</dbReference>
<organism evidence="2 3">
    <name type="scientific">Dictyobacter kobayashii</name>
    <dbReference type="NCBI Taxonomy" id="2014872"/>
    <lineage>
        <taxon>Bacteria</taxon>
        <taxon>Bacillati</taxon>
        <taxon>Chloroflexota</taxon>
        <taxon>Ktedonobacteria</taxon>
        <taxon>Ktedonobacterales</taxon>
        <taxon>Dictyobacteraceae</taxon>
        <taxon>Dictyobacter</taxon>
    </lineage>
</organism>
<dbReference type="PANTHER" id="PTHR43798">
    <property type="entry name" value="MONOACYLGLYCEROL LIPASE"/>
    <property type="match status" value="1"/>
</dbReference>
<dbReference type="SUPFAM" id="SSF53474">
    <property type="entry name" value="alpha/beta-Hydrolases"/>
    <property type="match status" value="1"/>
</dbReference>
<comment type="caution">
    <text evidence="2">The sequence shown here is derived from an EMBL/GenBank/DDBJ whole genome shotgun (WGS) entry which is preliminary data.</text>
</comment>
<dbReference type="Proteomes" id="UP000287188">
    <property type="component" value="Unassembled WGS sequence"/>
</dbReference>
<evidence type="ECO:0000313" key="2">
    <source>
        <dbReference type="EMBL" id="GCE21511.1"/>
    </source>
</evidence>
<dbReference type="EMBL" id="BIFS01000001">
    <property type="protein sequence ID" value="GCE21511.1"/>
    <property type="molecule type" value="Genomic_DNA"/>
</dbReference>
<name>A0A402AQZ0_9CHLR</name>
<evidence type="ECO:0000259" key="1">
    <source>
        <dbReference type="Pfam" id="PF00561"/>
    </source>
</evidence>
<dbReference type="GO" id="GO:0016020">
    <property type="term" value="C:membrane"/>
    <property type="evidence" value="ECO:0007669"/>
    <property type="project" value="TreeGrafter"/>
</dbReference>
<feature type="domain" description="AB hydrolase-1" evidence="1">
    <location>
        <begin position="70"/>
        <end position="437"/>
    </location>
</feature>
<dbReference type="GO" id="GO:0016787">
    <property type="term" value="F:hydrolase activity"/>
    <property type="evidence" value="ECO:0007669"/>
    <property type="project" value="UniProtKB-KW"/>
</dbReference>
<accession>A0A402AQZ0</accession>
<proteinExistence type="predicted"/>
<dbReference type="OrthoDB" id="163138at2"/>
<dbReference type="InterPro" id="IPR029058">
    <property type="entry name" value="AB_hydrolase_fold"/>
</dbReference>
<dbReference type="AlphaFoldDB" id="A0A402AQZ0"/>
<dbReference type="InterPro" id="IPR050266">
    <property type="entry name" value="AB_hydrolase_sf"/>
</dbReference>
<reference evidence="3" key="1">
    <citation type="submission" date="2018-12" db="EMBL/GenBank/DDBJ databases">
        <title>Tengunoibacter tsumagoiensis gen. nov., sp. nov., Dictyobacter kobayashii sp. nov., D. alpinus sp. nov., and D. joshuensis sp. nov. and description of Dictyobacteraceae fam. nov. within the order Ktedonobacterales isolated from Tengu-no-mugimeshi.</title>
        <authorList>
            <person name="Wang C.M."/>
            <person name="Zheng Y."/>
            <person name="Sakai Y."/>
            <person name="Toyoda A."/>
            <person name="Minakuchi Y."/>
            <person name="Abe K."/>
            <person name="Yokota A."/>
            <person name="Yabe S."/>
        </authorList>
    </citation>
    <scope>NUCLEOTIDE SEQUENCE [LARGE SCALE GENOMIC DNA]</scope>
    <source>
        <strain evidence="3">Uno11</strain>
    </source>
</reference>
<dbReference type="PANTHER" id="PTHR43798:SF27">
    <property type="entry name" value="HYDROLASE ALPHA_BETA HYDROLASE FOLD FAMILY"/>
    <property type="match status" value="1"/>
</dbReference>
<protein>
    <submittedName>
        <fullName evidence="2">Alpha/beta hydrolase</fullName>
    </submittedName>
</protein>